<dbReference type="InterPro" id="IPR000757">
    <property type="entry name" value="Beta-glucanase-like"/>
</dbReference>
<name>A0ABS0QAB9_9BACT</name>
<dbReference type="Pfam" id="PF00722">
    <property type="entry name" value="Glyco_hydro_16"/>
    <property type="match status" value="1"/>
</dbReference>
<feature type="chain" id="PRO_5045716071" evidence="2">
    <location>
        <begin position="26"/>
        <end position="293"/>
    </location>
</feature>
<evidence type="ECO:0000259" key="3">
    <source>
        <dbReference type="PROSITE" id="PS51762"/>
    </source>
</evidence>
<comment type="caution">
    <text evidence="4">The sequence shown here is derived from an EMBL/GenBank/DDBJ whole genome shotgun (WGS) entry which is preliminary data.</text>
</comment>
<dbReference type="PANTHER" id="PTHR10963">
    <property type="entry name" value="GLYCOSYL HYDROLASE-RELATED"/>
    <property type="match status" value="1"/>
</dbReference>
<organism evidence="4 5">
    <name type="scientific">Hymenobacter negativus</name>
    <dbReference type="NCBI Taxonomy" id="2795026"/>
    <lineage>
        <taxon>Bacteria</taxon>
        <taxon>Pseudomonadati</taxon>
        <taxon>Bacteroidota</taxon>
        <taxon>Cytophagia</taxon>
        <taxon>Cytophagales</taxon>
        <taxon>Hymenobacteraceae</taxon>
        <taxon>Hymenobacter</taxon>
    </lineage>
</organism>
<evidence type="ECO:0000313" key="4">
    <source>
        <dbReference type="EMBL" id="MBH8559621.1"/>
    </source>
</evidence>
<comment type="similarity">
    <text evidence="1">Belongs to the glycosyl hydrolase 16 family.</text>
</comment>
<keyword evidence="4" id="KW-0378">Hydrolase</keyword>
<feature type="signal peptide" evidence="2">
    <location>
        <begin position="1"/>
        <end position="25"/>
    </location>
</feature>
<dbReference type="Gene3D" id="2.60.120.200">
    <property type="match status" value="1"/>
</dbReference>
<dbReference type="GO" id="GO:0016787">
    <property type="term" value="F:hydrolase activity"/>
    <property type="evidence" value="ECO:0007669"/>
    <property type="project" value="UniProtKB-KW"/>
</dbReference>
<dbReference type="InterPro" id="IPR050546">
    <property type="entry name" value="Glycosyl_Hydrlase_16"/>
</dbReference>
<accession>A0ABS0QAB9</accession>
<evidence type="ECO:0000256" key="2">
    <source>
        <dbReference type="SAM" id="SignalP"/>
    </source>
</evidence>
<feature type="domain" description="GH16" evidence="3">
    <location>
        <begin position="37"/>
        <end position="293"/>
    </location>
</feature>
<dbReference type="EMBL" id="JAEDAE010000008">
    <property type="protein sequence ID" value="MBH8559621.1"/>
    <property type="molecule type" value="Genomic_DNA"/>
</dbReference>
<gene>
    <name evidence="4" type="ORF">I7X13_16285</name>
</gene>
<dbReference type="CDD" id="cd08023">
    <property type="entry name" value="GH16_laminarinase_like"/>
    <property type="match status" value="1"/>
</dbReference>
<keyword evidence="5" id="KW-1185">Reference proteome</keyword>
<dbReference type="PANTHER" id="PTHR10963:SF55">
    <property type="entry name" value="GLYCOSIDE HYDROLASE FAMILY 16 PROTEIN"/>
    <property type="match status" value="1"/>
</dbReference>
<evidence type="ECO:0000313" key="5">
    <source>
        <dbReference type="Proteomes" id="UP000625631"/>
    </source>
</evidence>
<dbReference type="InterPro" id="IPR013320">
    <property type="entry name" value="ConA-like_dom_sf"/>
</dbReference>
<keyword evidence="2" id="KW-0732">Signal</keyword>
<sequence>MTLFPFSPRLVPALAALALALAASGCTQNPPGPTIVETAAVTPEPVNAAIMPYSSYRTLVWSDEFDGAALNAQKWVPEIKDVWYNNELQATTESRNNLSVTSGNLVITAQREAYHGRSYTSARINTKGLRDFTFGRIDVRAKLPKGKGIWPAIWMLGSNDSQVSWPACGEIDIMELRGSTPQVNVSTMHFGNSVATKPQPLSTTYALPGGGDFSQAFHTFSIIRAQDKTEFYVDSVKYFTTTQAQMSPYPFNNPFYMILNVAVGGDFDGNPDGTTTFPQQMLVDYVRYYKYKE</sequence>
<protein>
    <submittedName>
        <fullName evidence="4">Glycoside hydrolase family 16 protein</fullName>
    </submittedName>
</protein>
<proteinExistence type="inferred from homology"/>
<dbReference type="PROSITE" id="PS51762">
    <property type="entry name" value="GH16_2"/>
    <property type="match status" value="1"/>
</dbReference>
<dbReference type="Proteomes" id="UP000625631">
    <property type="component" value="Unassembled WGS sequence"/>
</dbReference>
<dbReference type="SUPFAM" id="SSF49899">
    <property type="entry name" value="Concanavalin A-like lectins/glucanases"/>
    <property type="match status" value="1"/>
</dbReference>
<dbReference type="RefSeq" id="WP_198076291.1">
    <property type="nucleotide sequence ID" value="NZ_JAEDAE010000008.1"/>
</dbReference>
<reference evidence="4 5" key="1">
    <citation type="submission" date="2020-12" db="EMBL/GenBank/DDBJ databases">
        <title>Hymenobacter sp.</title>
        <authorList>
            <person name="Kim M.K."/>
        </authorList>
    </citation>
    <scope>NUCLEOTIDE SEQUENCE [LARGE SCALE GENOMIC DNA]</scope>
    <source>
        <strain evidence="4 5">BT442</strain>
    </source>
</reference>
<evidence type="ECO:0000256" key="1">
    <source>
        <dbReference type="ARBA" id="ARBA00006865"/>
    </source>
</evidence>